<dbReference type="Pfam" id="PF02129">
    <property type="entry name" value="Peptidase_S15"/>
    <property type="match status" value="1"/>
</dbReference>
<evidence type="ECO:0000313" key="5">
    <source>
        <dbReference type="Proteomes" id="UP000186609"/>
    </source>
</evidence>
<dbReference type="Proteomes" id="UP000186609">
    <property type="component" value="Chromosome"/>
</dbReference>
<accession>A0A1P8K4I6</accession>
<feature type="chain" id="PRO_5013337891" description="Xaa-Pro dipeptidyl-peptidase-like domain-containing protein" evidence="2">
    <location>
        <begin position="25"/>
        <end position="379"/>
    </location>
</feature>
<gene>
    <name evidence="4" type="ORF">RD110_23920</name>
</gene>
<reference evidence="4 5" key="1">
    <citation type="submission" date="2017-01" db="EMBL/GenBank/DDBJ databases">
        <authorList>
            <person name="Mah S.A."/>
            <person name="Swanson W.J."/>
            <person name="Moy G.W."/>
            <person name="Vacquier V.D."/>
        </authorList>
    </citation>
    <scope>NUCLEOTIDE SEQUENCE [LARGE SCALE GENOMIC DNA]</scope>
    <source>
        <strain evidence="4 5">DCY110</strain>
    </source>
</reference>
<dbReference type="KEGG" id="rhy:RD110_23920"/>
<name>A0A1P8K4I6_9BURK</name>
<dbReference type="RefSeq" id="WP_076205575.1">
    <property type="nucleotide sequence ID" value="NZ_CP019236.1"/>
</dbReference>
<dbReference type="InterPro" id="IPR029058">
    <property type="entry name" value="AB_hydrolase_fold"/>
</dbReference>
<keyword evidence="2" id="KW-0732">Signal</keyword>
<evidence type="ECO:0000313" key="4">
    <source>
        <dbReference type="EMBL" id="APW40920.1"/>
    </source>
</evidence>
<dbReference type="PANTHER" id="PTHR22946">
    <property type="entry name" value="DIENELACTONE HYDROLASE DOMAIN-CONTAINING PROTEIN-RELATED"/>
    <property type="match status" value="1"/>
</dbReference>
<dbReference type="GO" id="GO:0052689">
    <property type="term" value="F:carboxylic ester hydrolase activity"/>
    <property type="evidence" value="ECO:0007669"/>
    <property type="project" value="UniProtKB-ARBA"/>
</dbReference>
<dbReference type="STRING" id="1842727.RD110_23920"/>
<evidence type="ECO:0000259" key="3">
    <source>
        <dbReference type="Pfam" id="PF02129"/>
    </source>
</evidence>
<evidence type="ECO:0000256" key="2">
    <source>
        <dbReference type="SAM" id="SignalP"/>
    </source>
</evidence>
<dbReference type="InterPro" id="IPR000383">
    <property type="entry name" value="Xaa-Pro-like_dom"/>
</dbReference>
<dbReference type="AlphaFoldDB" id="A0A1P8K4I6"/>
<protein>
    <recommendedName>
        <fullName evidence="3">Xaa-Pro dipeptidyl-peptidase-like domain-containing protein</fullName>
    </recommendedName>
</protein>
<dbReference type="Gene3D" id="3.40.50.1820">
    <property type="entry name" value="alpha/beta hydrolase"/>
    <property type="match status" value="1"/>
</dbReference>
<dbReference type="EMBL" id="CP019236">
    <property type="protein sequence ID" value="APW40920.1"/>
    <property type="molecule type" value="Genomic_DNA"/>
</dbReference>
<keyword evidence="5" id="KW-1185">Reference proteome</keyword>
<dbReference type="OrthoDB" id="8564128at2"/>
<sequence>MVCVARSSAAVLLLGLALCTLARADEVPPNPALGERIEFTKNDKLFPVNLQITVFQPEGAGPFPVVVLNHGKDGGNAHLQGRNRAVAATREFLKRGYAVVAPMRQGFAGSGGAAVGEGCNIEGNGEAQAEDVKTVVRWLGTQSWVDTSRMMMMGQSHGGLTTMAYSQEPHPGFKLFVNFAGGLRYLVGCQWELALRDAMGSYGQKSHVPSIWFYGANDSYFPPNVIKPAFEAFMAAGGNGEMVAYGPFGVDAHAMFGSADGLDIWLDKVLAKMRSVGLPTDVVAPRYGLSPDAPPPSGYAKVDDLDALKRANPGSEASYRIFLAKRPPRAFVIATRIGQQAYTWGGDDPPKRALELCKQRHKETCTVYAVDDHVVWQQP</sequence>
<proteinExistence type="predicted"/>
<dbReference type="InterPro" id="IPR050261">
    <property type="entry name" value="FrsA_esterase"/>
</dbReference>
<evidence type="ECO:0000256" key="1">
    <source>
        <dbReference type="ARBA" id="ARBA00022801"/>
    </source>
</evidence>
<feature type="signal peptide" evidence="2">
    <location>
        <begin position="1"/>
        <end position="24"/>
    </location>
</feature>
<dbReference type="SUPFAM" id="SSF53474">
    <property type="entry name" value="alpha/beta-Hydrolases"/>
    <property type="match status" value="1"/>
</dbReference>
<organism evidence="4 5">
    <name type="scientific">Rhodoferax koreensis</name>
    <dbReference type="NCBI Taxonomy" id="1842727"/>
    <lineage>
        <taxon>Bacteria</taxon>
        <taxon>Pseudomonadati</taxon>
        <taxon>Pseudomonadota</taxon>
        <taxon>Betaproteobacteria</taxon>
        <taxon>Burkholderiales</taxon>
        <taxon>Comamonadaceae</taxon>
        <taxon>Rhodoferax</taxon>
    </lineage>
</organism>
<keyword evidence="1" id="KW-0378">Hydrolase</keyword>
<feature type="domain" description="Xaa-Pro dipeptidyl-peptidase-like" evidence="3">
    <location>
        <begin position="48"/>
        <end position="181"/>
    </location>
</feature>
<dbReference type="PANTHER" id="PTHR22946:SF9">
    <property type="entry name" value="POLYKETIDE TRANSFERASE AF380"/>
    <property type="match status" value="1"/>
</dbReference>